<comment type="caution">
    <text evidence="2">The sequence shown here is derived from an EMBL/GenBank/DDBJ whole genome shotgun (WGS) entry which is preliminary data.</text>
</comment>
<evidence type="ECO:0008006" key="4">
    <source>
        <dbReference type="Google" id="ProtNLM"/>
    </source>
</evidence>
<feature type="compositionally biased region" description="Polar residues" evidence="1">
    <location>
        <begin position="82"/>
        <end position="124"/>
    </location>
</feature>
<evidence type="ECO:0000256" key="1">
    <source>
        <dbReference type="SAM" id="MobiDB-lite"/>
    </source>
</evidence>
<dbReference type="Proteomes" id="UP000265520">
    <property type="component" value="Unassembled WGS sequence"/>
</dbReference>
<name>A0A392RFV9_9FABA</name>
<feature type="non-terminal residue" evidence="2">
    <location>
        <position position="124"/>
    </location>
</feature>
<dbReference type="EMBL" id="LXQA010216408">
    <property type="protein sequence ID" value="MCI34716.1"/>
    <property type="molecule type" value="Genomic_DNA"/>
</dbReference>
<reference evidence="2 3" key="1">
    <citation type="journal article" date="2018" name="Front. Plant Sci.">
        <title>Red Clover (Trifolium pratense) and Zigzag Clover (T. medium) - A Picture of Genomic Similarities and Differences.</title>
        <authorList>
            <person name="Dluhosova J."/>
            <person name="Istvanek J."/>
            <person name="Nedelnik J."/>
            <person name="Repkova J."/>
        </authorList>
    </citation>
    <scope>NUCLEOTIDE SEQUENCE [LARGE SCALE GENOMIC DNA]</scope>
    <source>
        <strain evidence="3">cv. 10/8</strain>
        <tissue evidence="2">Leaf</tissue>
    </source>
</reference>
<organism evidence="2 3">
    <name type="scientific">Trifolium medium</name>
    <dbReference type="NCBI Taxonomy" id="97028"/>
    <lineage>
        <taxon>Eukaryota</taxon>
        <taxon>Viridiplantae</taxon>
        <taxon>Streptophyta</taxon>
        <taxon>Embryophyta</taxon>
        <taxon>Tracheophyta</taxon>
        <taxon>Spermatophyta</taxon>
        <taxon>Magnoliopsida</taxon>
        <taxon>eudicotyledons</taxon>
        <taxon>Gunneridae</taxon>
        <taxon>Pentapetalae</taxon>
        <taxon>rosids</taxon>
        <taxon>fabids</taxon>
        <taxon>Fabales</taxon>
        <taxon>Fabaceae</taxon>
        <taxon>Papilionoideae</taxon>
        <taxon>50 kb inversion clade</taxon>
        <taxon>NPAAA clade</taxon>
        <taxon>Hologalegina</taxon>
        <taxon>IRL clade</taxon>
        <taxon>Trifolieae</taxon>
        <taxon>Trifolium</taxon>
    </lineage>
</organism>
<dbReference type="AlphaFoldDB" id="A0A392RFV9"/>
<proteinExistence type="predicted"/>
<accession>A0A392RFV9</accession>
<evidence type="ECO:0000313" key="3">
    <source>
        <dbReference type="Proteomes" id="UP000265520"/>
    </source>
</evidence>
<protein>
    <recommendedName>
        <fullName evidence="4">Retrotransposon gag domain-containing protein</fullName>
    </recommendedName>
</protein>
<evidence type="ECO:0000313" key="2">
    <source>
        <dbReference type="EMBL" id="MCI34716.1"/>
    </source>
</evidence>
<feature type="region of interest" description="Disordered" evidence="1">
    <location>
        <begin position="78"/>
        <end position="124"/>
    </location>
</feature>
<sequence length="124" mass="13974">MIQNPFELLLSLKQTGTVEEYREQLELYAGPLKCTEPSYLKGILLNGLKDVIRTVERLDVIRTMERLSELMDYAQRVDEKNNLPNKGNATTNSSGKSTFRTYNNTKTVTWDPSNKGNSLAVSSA</sequence>
<keyword evidence="3" id="KW-1185">Reference proteome</keyword>